<dbReference type="PANTHER" id="PTHR35462">
    <property type="match status" value="1"/>
</dbReference>
<accession>A0A498I5Q6</accession>
<proteinExistence type="predicted"/>
<sequence>MSSSSSPPPASPTRRSPRKVRELFCRHSIWFGSILSLLASASMKFVDELGFFRSTTDNVKDTVTDFVGILIGSLLLYFVKYVTRPEKETGRIREVLMILKGAACSGFD</sequence>
<dbReference type="AlphaFoldDB" id="A0A498I5Q6"/>
<feature type="transmembrane region" description="Helical" evidence="1">
    <location>
        <begin position="23"/>
        <end position="46"/>
    </location>
</feature>
<comment type="caution">
    <text evidence="2">The sequence shown here is derived from an EMBL/GenBank/DDBJ whole genome shotgun (WGS) entry which is preliminary data.</text>
</comment>
<name>A0A498I5Q6_MALDO</name>
<feature type="transmembrane region" description="Helical" evidence="1">
    <location>
        <begin position="66"/>
        <end position="83"/>
    </location>
</feature>
<dbReference type="Proteomes" id="UP000290289">
    <property type="component" value="Chromosome 14"/>
</dbReference>
<evidence type="ECO:0000313" key="3">
    <source>
        <dbReference type="Proteomes" id="UP000290289"/>
    </source>
</evidence>
<protein>
    <submittedName>
        <fullName evidence="2">Uncharacterized protein</fullName>
    </submittedName>
</protein>
<organism evidence="2 3">
    <name type="scientific">Malus domestica</name>
    <name type="common">Apple</name>
    <name type="synonym">Pyrus malus</name>
    <dbReference type="NCBI Taxonomy" id="3750"/>
    <lineage>
        <taxon>Eukaryota</taxon>
        <taxon>Viridiplantae</taxon>
        <taxon>Streptophyta</taxon>
        <taxon>Embryophyta</taxon>
        <taxon>Tracheophyta</taxon>
        <taxon>Spermatophyta</taxon>
        <taxon>Magnoliopsida</taxon>
        <taxon>eudicotyledons</taxon>
        <taxon>Gunneridae</taxon>
        <taxon>Pentapetalae</taxon>
        <taxon>rosids</taxon>
        <taxon>fabids</taxon>
        <taxon>Rosales</taxon>
        <taxon>Rosaceae</taxon>
        <taxon>Amygdaloideae</taxon>
        <taxon>Maleae</taxon>
        <taxon>Malus</taxon>
    </lineage>
</organism>
<dbReference type="EMBL" id="RDQH01000340">
    <property type="protein sequence ID" value="RXH76443.1"/>
    <property type="molecule type" value="Genomic_DNA"/>
</dbReference>
<keyword evidence="1" id="KW-1133">Transmembrane helix</keyword>
<evidence type="ECO:0000313" key="2">
    <source>
        <dbReference type="EMBL" id="RXH76443.1"/>
    </source>
</evidence>
<gene>
    <name evidence="2" type="ORF">DVH24_019331</name>
</gene>
<keyword evidence="3" id="KW-1185">Reference proteome</keyword>
<dbReference type="PANTHER" id="PTHR35462:SF2">
    <property type="entry name" value="TRANSMEMBRANE PROTEIN"/>
    <property type="match status" value="1"/>
</dbReference>
<keyword evidence="1" id="KW-0472">Membrane</keyword>
<keyword evidence="1" id="KW-0812">Transmembrane</keyword>
<evidence type="ECO:0000256" key="1">
    <source>
        <dbReference type="SAM" id="Phobius"/>
    </source>
</evidence>
<reference evidence="2 3" key="1">
    <citation type="submission" date="2018-10" db="EMBL/GenBank/DDBJ databases">
        <title>A high-quality apple genome assembly.</title>
        <authorList>
            <person name="Hu J."/>
        </authorList>
    </citation>
    <scope>NUCLEOTIDE SEQUENCE [LARGE SCALE GENOMIC DNA]</scope>
    <source>
        <strain evidence="3">cv. HFTH1</strain>
        <tissue evidence="2">Young leaf</tissue>
    </source>
</reference>